<evidence type="ECO:0000313" key="3">
    <source>
        <dbReference type="Proteomes" id="UP000829925"/>
    </source>
</evidence>
<evidence type="ECO:0000313" key="2">
    <source>
        <dbReference type="EMBL" id="UOR04708.1"/>
    </source>
</evidence>
<reference evidence="2 3" key="1">
    <citation type="submission" date="2022-04" db="EMBL/GenBank/DDBJ databases">
        <title>Hymenobacter sp. isolated from the air.</title>
        <authorList>
            <person name="Won M."/>
            <person name="Lee C.-M."/>
            <person name="Woen H.-Y."/>
            <person name="Kwon S.-W."/>
        </authorList>
    </citation>
    <scope>NUCLEOTIDE SEQUENCE [LARGE SCALE GENOMIC DNA]</scope>
    <source>
        <strain evidence="3">5413 J-13</strain>
    </source>
</reference>
<feature type="region of interest" description="Disordered" evidence="1">
    <location>
        <begin position="33"/>
        <end position="58"/>
    </location>
</feature>
<proteinExistence type="predicted"/>
<accession>A0A8T9SRD1</accession>
<gene>
    <name evidence="2" type="ORF">MUN82_17380</name>
</gene>
<protein>
    <submittedName>
        <fullName evidence="2">Uncharacterized protein</fullName>
    </submittedName>
</protein>
<dbReference type="RefSeq" id="WP_245092507.1">
    <property type="nucleotide sequence ID" value="NZ_CP095053.1"/>
</dbReference>
<feature type="compositionally biased region" description="Pro residues" evidence="1">
    <location>
        <begin position="40"/>
        <end position="53"/>
    </location>
</feature>
<organism evidence="2 3">
    <name type="scientific">Hymenobacter aerilatus</name>
    <dbReference type="NCBI Taxonomy" id="2932251"/>
    <lineage>
        <taxon>Bacteria</taxon>
        <taxon>Pseudomonadati</taxon>
        <taxon>Bacteroidota</taxon>
        <taxon>Cytophagia</taxon>
        <taxon>Cytophagales</taxon>
        <taxon>Hymenobacteraceae</taxon>
        <taxon>Hymenobacter</taxon>
    </lineage>
</organism>
<dbReference type="Proteomes" id="UP000829925">
    <property type="component" value="Chromosome"/>
</dbReference>
<dbReference type="AlphaFoldDB" id="A0A8T9SRD1"/>
<keyword evidence="3" id="KW-1185">Reference proteome</keyword>
<name>A0A8T9SRD1_9BACT</name>
<dbReference type="KEGG" id="haei:MUN82_17380"/>
<evidence type="ECO:0000256" key="1">
    <source>
        <dbReference type="SAM" id="MobiDB-lite"/>
    </source>
</evidence>
<dbReference type="EMBL" id="CP095053">
    <property type="protein sequence ID" value="UOR04708.1"/>
    <property type="molecule type" value="Genomic_DNA"/>
</dbReference>
<sequence length="198" mass="21823">MLLLATCFSRFGSHALTLSCGLLLATGCQEKKPVASAPPVARPRPTPAPPATRVPPKTAKTACSLVDDEVAEDPFGAEITVAELQQAGATIVSRKPFRNRHERNQVDTILTLRHHGNQFEFYRAAEKDLLREVTVTDFAPQYGQQLQQKLGAAYRTRYARQTGNCDSLRIGDSNRLNTVAMTLHKGQLSAVQVQYYVD</sequence>